<proteinExistence type="predicted"/>
<evidence type="ECO:0000256" key="2">
    <source>
        <dbReference type="ARBA" id="ARBA00004754"/>
    </source>
</evidence>
<evidence type="ECO:0000256" key="6">
    <source>
        <dbReference type="ARBA" id="ARBA00023239"/>
    </source>
</evidence>
<reference evidence="9" key="3">
    <citation type="submission" date="2015-02" db="UniProtKB">
        <authorList>
            <consortium name="EnsemblProtists"/>
        </authorList>
    </citation>
    <scope>IDENTIFICATION</scope>
    <source>
        <strain evidence="9">DAOM BR144</strain>
    </source>
</reference>
<dbReference type="OMA" id="AHPMIGD"/>
<dbReference type="Pfam" id="PF09349">
    <property type="entry name" value="OHCU_decarbox"/>
    <property type="match status" value="1"/>
</dbReference>
<dbReference type="InterPro" id="IPR036778">
    <property type="entry name" value="OHCU_decarboxylase_sf"/>
</dbReference>
<protein>
    <recommendedName>
        <fullName evidence="3">2-oxo-4-hydroxy-4-carboxy-5-ureidoimidazoline decarboxylase</fullName>
        <ecNumber evidence="3">4.1.1.97</ecNumber>
    </recommendedName>
</protein>
<reference evidence="10" key="1">
    <citation type="journal article" date="2010" name="Genome Biol.">
        <title>Genome sequence of the necrotrophic plant pathogen Pythium ultimum reveals original pathogenicity mechanisms and effector repertoire.</title>
        <authorList>
            <person name="Levesque C.A."/>
            <person name="Brouwer H."/>
            <person name="Cano L."/>
            <person name="Hamilton J.P."/>
            <person name="Holt C."/>
            <person name="Huitema E."/>
            <person name="Raffaele S."/>
            <person name="Robideau G.P."/>
            <person name="Thines M."/>
            <person name="Win J."/>
            <person name="Zerillo M.M."/>
            <person name="Beakes G.W."/>
            <person name="Boore J.L."/>
            <person name="Busam D."/>
            <person name="Dumas B."/>
            <person name="Ferriera S."/>
            <person name="Fuerstenberg S.I."/>
            <person name="Gachon C.M."/>
            <person name="Gaulin E."/>
            <person name="Govers F."/>
            <person name="Grenville-Briggs L."/>
            <person name="Horner N."/>
            <person name="Hostetler J."/>
            <person name="Jiang R.H."/>
            <person name="Johnson J."/>
            <person name="Krajaejun T."/>
            <person name="Lin H."/>
            <person name="Meijer H.J."/>
            <person name="Moore B."/>
            <person name="Morris P."/>
            <person name="Phuntmart V."/>
            <person name="Puiu D."/>
            <person name="Shetty J."/>
            <person name="Stajich J.E."/>
            <person name="Tripathy S."/>
            <person name="Wawra S."/>
            <person name="van West P."/>
            <person name="Whitty B.R."/>
            <person name="Coutinho P.M."/>
            <person name="Henrissat B."/>
            <person name="Martin F."/>
            <person name="Thomas P.D."/>
            <person name="Tyler B.M."/>
            <person name="De Vries R.P."/>
            <person name="Kamoun S."/>
            <person name="Yandell M."/>
            <person name="Tisserat N."/>
            <person name="Buell C.R."/>
        </authorList>
    </citation>
    <scope>NUCLEOTIDE SEQUENCE</scope>
    <source>
        <strain evidence="10">DAOM:BR144</strain>
    </source>
</reference>
<evidence type="ECO:0000259" key="8">
    <source>
        <dbReference type="Pfam" id="PF09349"/>
    </source>
</evidence>
<keyword evidence="4" id="KW-0659">Purine metabolism</keyword>
<sequence>MALDDLNRAAAAADAQRHDSALFQSLLYCCGSRAWVSKLLQRFPFADFDALCRASDEVEKELSREDWLEAFGAHPRIGRAKQPIKEWEAQEQKATKNAAEAVLDRLEELNNQYYETFGYIYIVCATGKSAEEMLQILESRVGNNSDDELKIAAAEQSKITKLRLEKLLVQATKHPSRL</sequence>
<dbReference type="eggNOG" id="KOG3006">
    <property type="taxonomic scope" value="Eukaryota"/>
</dbReference>
<dbReference type="InterPro" id="IPR018020">
    <property type="entry name" value="OHCU_decarboxylase"/>
</dbReference>
<comment type="pathway">
    <text evidence="2">Purine metabolism; urate degradation; (S)-allantoin from urate: step 3/3.</text>
</comment>
<evidence type="ECO:0000256" key="4">
    <source>
        <dbReference type="ARBA" id="ARBA00022631"/>
    </source>
</evidence>
<comment type="catalytic activity">
    <reaction evidence="1">
        <text>5-hydroxy-2-oxo-4-ureido-2,5-dihydro-1H-imidazole-5-carboxylate + H(+) = (S)-allantoin + CO2</text>
        <dbReference type="Rhea" id="RHEA:26301"/>
        <dbReference type="ChEBI" id="CHEBI:15378"/>
        <dbReference type="ChEBI" id="CHEBI:15678"/>
        <dbReference type="ChEBI" id="CHEBI:16526"/>
        <dbReference type="ChEBI" id="CHEBI:58639"/>
        <dbReference type="EC" id="4.1.1.97"/>
    </reaction>
</comment>
<dbReference type="PANTHER" id="PTHR43466:SF1">
    <property type="entry name" value="2-OXO-4-HYDROXY-4-CARBOXY-5-UREIDOIMIDAZOLINE DECARBOXYLASE-RELATED"/>
    <property type="match status" value="1"/>
</dbReference>
<dbReference type="Proteomes" id="UP000019132">
    <property type="component" value="Unassembled WGS sequence"/>
</dbReference>
<feature type="domain" description="Oxo-4-hydroxy-4-carboxy-5-ureidoimidazoline decarboxylase" evidence="8">
    <location>
        <begin position="20"/>
        <end position="165"/>
    </location>
</feature>
<evidence type="ECO:0000256" key="5">
    <source>
        <dbReference type="ARBA" id="ARBA00022793"/>
    </source>
</evidence>
<keyword evidence="7" id="KW-0175">Coiled coil</keyword>
<evidence type="ECO:0000256" key="1">
    <source>
        <dbReference type="ARBA" id="ARBA00001163"/>
    </source>
</evidence>
<evidence type="ECO:0000256" key="7">
    <source>
        <dbReference type="SAM" id="Coils"/>
    </source>
</evidence>
<accession>K3W7Q4</accession>
<dbReference type="NCBIfam" id="TIGR03180">
    <property type="entry name" value="UraD_2"/>
    <property type="match status" value="1"/>
</dbReference>
<dbReference type="GO" id="GO:0019628">
    <property type="term" value="P:urate catabolic process"/>
    <property type="evidence" value="ECO:0007669"/>
    <property type="project" value="TreeGrafter"/>
</dbReference>
<reference evidence="10" key="2">
    <citation type="submission" date="2010-04" db="EMBL/GenBank/DDBJ databases">
        <authorList>
            <person name="Buell R."/>
            <person name="Hamilton J."/>
            <person name="Hostetler J."/>
        </authorList>
    </citation>
    <scope>NUCLEOTIDE SEQUENCE [LARGE SCALE GENOMIC DNA]</scope>
    <source>
        <strain evidence="10">DAOM:BR144</strain>
    </source>
</reference>
<evidence type="ECO:0000256" key="3">
    <source>
        <dbReference type="ARBA" id="ARBA00012257"/>
    </source>
</evidence>
<dbReference type="HOGENOM" id="CLU_092522_2_1_1"/>
<keyword evidence="5" id="KW-0210">Decarboxylase</keyword>
<keyword evidence="10" id="KW-1185">Reference proteome</keyword>
<organism evidence="9 10">
    <name type="scientific">Globisporangium ultimum (strain ATCC 200006 / CBS 805.95 / DAOM BR144)</name>
    <name type="common">Pythium ultimum</name>
    <dbReference type="NCBI Taxonomy" id="431595"/>
    <lineage>
        <taxon>Eukaryota</taxon>
        <taxon>Sar</taxon>
        <taxon>Stramenopiles</taxon>
        <taxon>Oomycota</taxon>
        <taxon>Peronosporomycetes</taxon>
        <taxon>Pythiales</taxon>
        <taxon>Pythiaceae</taxon>
        <taxon>Globisporangium</taxon>
    </lineage>
</organism>
<evidence type="ECO:0000313" key="10">
    <source>
        <dbReference type="Proteomes" id="UP000019132"/>
    </source>
</evidence>
<dbReference type="InterPro" id="IPR017595">
    <property type="entry name" value="OHCU_decarboxylase-2"/>
</dbReference>
<dbReference type="GO" id="GO:0051997">
    <property type="term" value="F:2-oxo-4-hydroxy-4-carboxy-5-ureidoimidazoline decarboxylase activity"/>
    <property type="evidence" value="ECO:0007669"/>
    <property type="project" value="UniProtKB-EC"/>
</dbReference>
<dbReference type="AlphaFoldDB" id="K3W7Q4"/>
<dbReference type="STRING" id="431595.K3W7Q4"/>
<keyword evidence="6" id="KW-0456">Lyase</keyword>
<dbReference type="SUPFAM" id="SSF158694">
    <property type="entry name" value="UraD-Like"/>
    <property type="match status" value="1"/>
</dbReference>
<dbReference type="InParanoid" id="K3W7Q4"/>
<dbReference type="EC" id="4.1.1.97" evidence="3"/>
<dbReference type="EnsemblProtists" id="PYU1_T000995">
    <property type="protein sequence ID" value="PYU1_T000995"/>
    <property type="gene ID" value="PYU1_G000995"/>
</dbReference>
<dbReference type="EMBL" id="GL376620">
    <property type="status" value="NOT_ANNOTATED_CDS"/>
    <property type="molecule type" value="Genomic_DNA"/>
</dbReference>
<dbReference type="GO" id="GO:0006144">
    <property type="term" value="P:purine nucleobase metabolic process"/>
    <property type="evidence" value="ECO:0007669"/>
    <property type="project" value="UniProtKB-KW"/>
</dbReference>
<name>K3W7Q4_GLOUD</name>
<dbReference type="NCBIfam" id="NF010372">
    <property type="entry name" value="PRK13798.1"/>
    <property type="match status" value="1"/>
</dbReference>
<dbReference type="PANTHER" id="PTHR43466">
    <property type="entry name" value="2-OXO-4-HYDROXY-4-CARBOXY-5-UREIDOIMIDAZOLINE DECARBOXYLASE-RELATED"/>
    <property type="match status" value="1"/>
</dbReference>
<feature type="coiled-coil region" evidence="7">
    <location>
        <begin position="84"/>
        <end position="116"/>
    </location>
</feature>
<evidence type="ECO:0000313" key="9">
    <source>
        <dbReference type="EnsemblProtists" id="PYU1_T000995"/>
    </source>
</evidence>
<dbReference type="VEuPathDB" id="FungiDB:PYU1_G000995"/>
<dbReference type="Gene3D" id="1.10.3330.10">
    <property type="entry name" value="Oxo-4-hydroxy-4-carboxy-5-ureidoimidazoline decarboxylase"/>
    <property type="match status" value="1"/>
</dbReference>
<dbReference type="GO" id="GO:0005777">
    <property type="term" value="C:peroxisome"/>
    <property type="evidence" value="ECO:0007669"/>
    <property type="project" value="TreeGrafter"/>
</dbReference>